<proteinExistence type="predicted"/>
<dbReference type="EMBL" id="UZAN01044829">
    <property type="protein sequence ID" value="VDP81558.1"/>
    <property type="molecule type" value="Genomic_DNA"/>
</dbReference>
<sequence>MWHLAITFRRVHGDLEQLGTTGSTGLVPVERLPQMAVSCSCNEDNREENTLLHSDVSSDYLSNSSPLRIDSFAAALHLLSKDIAVNLKAESVFVFFHENDDECWLCPEQLQNIFNEAQKHSIDNENNSLKNFFCSLIDLGDTLIEPDENGCPDSKSSLNVERKFDEQLSTESNHILVCVLNSKIQERSATHSTDLTFGLYGYLFSFPPPPAPSSRCHHILALGSAPGRSAQTVNEIRTTLITCLKVHCDRIQTAYRQNQLEFRADFCPMLFSQLNSFMSEPESGDSYTCLLEKLTNNIPYDRWWIRLPECLEAIMLLDAYLNVVG</sequence>
<accession>A0A183AKW8</accession>
<keyword evidence="2" id="KW-1185">Reference proteome</keyword>
<reference evidence="1 2" key="2">
    <citation type="submission" date="2018-11" db="EMBL/GenBank/DDBJ databases">
        <authorList>
            <consortium name="Pathogen Informatics"/>
        </authorList>
    </citation>
    <scope>NUCLEOTIDE SEQUENCE [LARGE SCALE GENOMIC DNA]</scope>
    <source>
        <strain evidence="1 2">Egypt</strain>
    </source>
</reference>
<name>A0A183AKW8_9TREM</name>
<protein>
    <submittedName>
        <fullName evidence="3">Rab3 GTPase-activating protein catalytic subunit</fullName>
    </submittedName>
</protein>
<evidence type="ECO:0000313" key="2">
    <source>
        <dbReference type="Proteomes" id="UP000272942"/>
    </source>
</evidence>
<dbReference type="Proteomes" id="UP000272942">
    <property type="component" value="Unassembled WGS sequence"/>
</dbReference>
<dbReference type="WBParaSite" id="ECPE_0000761901-mRNA-1">
    <property type="protein sequence ID" value="ECPE_0000761901-mRNA-1"/>
    <property type="gene ID" value="ECPE_0000761901"/>
</dbReference>
<gene>
    <name evidence="1" type="ORF">ECPE_LOCUS7603</name>
</gene>
<evidence type="ECO:0000313" key="1">
    <source>
        <dbReference type="EMBL" id="VDP81558.1"/>
    </source>
</evidence>
<organism evidence="3">
    <name type="scientific">Echinostoma caproni</name>
    <dbReference type="NCBI Taxonomy" id="27848"/>
    <lineage>
        <taxon>Eukaryota</taxon>
        <taxon>Metazoa</taxon>
        <taxon>Spiralia</taxon>
        <taxon>Lophotrochozoa</taxon>
        <taxon>Platyhelminthes</taxon>
        <taxon>Trematoda</taxon>
        <taxon>Digenea</taxon>
        <taxon>Plagiorchiida</taxon>
        <taxon>Echinostomata</taxon>
        <taxon>Echinostomatoidea</taxon>
        <taxon>Echinostomatidae</taxon>
        <taxon>Echinostoma</taxon>
    </lineage>
</organism>
<evidence type="ECO:0000313" key="3">
    <source>
        <dbReference type="WBParaSite" id="ECPE_0000761901-mRNA-1"/>
    </source>
</evidence>
<dbReference type="AlphaFoldDB" id="A0A183AKW8"/>
<reference evidence="3" key="1">
    <citation type="submission" date="2016-06" db="UniProtKB">
        <authorList>
            <consortium name="WormBaseParasite"/>
        </authorList>
    </citation>
    <scope>IDENTIFICATION</scope>
</reference>